<dbReference type="EMBL" id="NWMW01000002">
    <property type="protein sequence ID" value="PCD02696.1"/>
    <property type="molecule type" value="Genomic_DNA"/>
</dbReference>
<accession>A0A2A4B4W6</accession>
<comment type="caution">
    <text evidence="2">The sequence shown here is derived from an EMBL/GenBank/DDBJ whole genome shotgun (WGS) entry which is preliminary data.</text>
</comment>
<evidence type="ECO:0000256" key="1">
    <source>
        <dbReference type="SAM" id="Phobius"/>
    </source>
</evidence>
<feature type="transmembrane region" description="Helical" evidence="1">
    <location>
        <begin position="36"/>
        <end position="53"/>
    </location>
</feature>
<dbReference type="OrthoDB" id="7584968at2"/>
<gene>
    <name evidence="2" type="ORF">COC42_15035</name>
</gene>
<evidence type="ECO:0000313" key="3">
    <source>
        <dbReference type="Proteomes" id="UP000218366"/>
    </source>
</evidence>
<name>A0A2A4B4W6_9SPHN</name>
<keyword evidence="3" id="KW-1185">Reference proteome</keyword>
<keyword evidence="1" id="KW-0472">Membrane</keyword>
<reference evidence="2 3" key="1">
    <citation type="submission" date="2017-09" db="EMBL/GenBank/DDBJ databases">
        <title>Sphingomonas spermidinifaciens 9NM-10, whole genome shotgun sequence.</title>
        <authorList>
            <person name="Feng G."/>
            <person name="Zhu H."/>
        </authorList>
    </citation>
    <scope>NUCLEOTIDE SEQUENCE [LARGE SCALE GENOMIC DNA]</scope>
    <source>
        <strain evidence="2 3">9NM-10</strain>
    </source>
</reference>
<evidence type="ECO:0000313" key="2">
    <source>
        <dbReference type="EMBL" id="PCD02696.1"/>
    </source>
</evidence>
<keyword evidence="1" id="KW-1133">Transmembrane helix</keyword>
<feature type="transmembrane region" description="Helical" evidence="1">
    <location>
        <begin position="12"/>
        <end position="30"/>
    </location>
</feature>
<dbReference type="AlphaFoldDB" id="A0A2A4B4W6"/>
<proteinExistence type="predicted"/>
<protein>
    <submittedName>
        <fullName evidence="2">Uncharacterized protein</fullName>
    </submittedName>
</protein>
<dbReference type="Proteomes" id="UP000218366">
    <property type="component" value="Unassembled WGS sequence"/>
</dbReference>
<sequence>MADPRPSRGPVAGGAILALTIMAGVVVGVALRQPSIGLLGGIAVGTVISILIWRRDRRS</sequence>
<organism evidence="2 3">
    <name type="scientific">Sphingomonas spermidinifaciens</name>
    <dbReference type="NCBI Taxonomy" id="1141889"/>
    <lineage>
        <taxon>Bacteria</taxon>
        <taxon>Pseudomonadati</taxon>
        <taxon>Pseudomonadota</taxon>
        <taxon>Alphaproteobacteria</taxon>
        <taxon>Sphingomonadales</taxon>
        <taxon>Sphingomonadaceae</taxon>
        <taxon>Sphingomonas</taxon>
    </lineage>
</organism>
<dbReference type="RefSeq" id="WP_096344072.1">
    <property type="nucleotide sequence ID" value="NZ_NWMW01000002.1"/>
</dbReference>
<keyword evidence="1" id="KW-0812">Transmembrane</keyword>